<comment type="caution">
    <text evidence="5">The sequence shown here is derived from an EMBL/GenBank/DDBJ whole genome shotgun (WGS) entry which is preliminary data.</text>
</comment>
<dbReference type="Pfam" id="PF01037">
    <property type="entry name" value="AsnC_trans_reg"/>
    <property type="match status" value="1"/>
</dbReference>
<gene>
    <name evidence="5" type="ORF">RU87_GL001721</name>
</gene>
<evidence type="ECO:0000256" key="2">
    <source>
        <dbReference type="ARBA" id="ARBA00023125"/>
    </source>
</evidence>
<keyword evidence="6" id="KW-1185">Reference proteome</keyword>
<dbReference type="GO" id="GO:0005829">
    <property type="term" value="C:cytosol"/>
    <property type="evidence" value="ECO:0007669"/>
    <property type="project" value="TreeGrafter"/>
</dbReference>
<dbReference type="GO" id="GO:0043200">
    <property type="term" value="P:response to amino acid"/>
    <property type="evidence" value="ECO:0007669"/>
    <property type="project" value="TreeGrafter"/>
</dbReference>
<evidence type="ECO:0000256" key="1">
    <source>
        <dbReference type="ARBA" id="ARBA00023015"/>
    </source>
</evidence>
<accession>A0A2A5RZ41</accession>
<feature type="domain" description="HTH asnC-type" evidence="4">
    <location>
        <begin position="38"/>
        <end position="98"/>
    </location>
</feature>
<dbReference type="Proteomes" id="UP000242246">
    <property type="component" value="Unassembled WGS sequence"/>
</dbReference>
<protein>
    <submittedName>
        <fullName evidence="5">AsnC family transcriptional regulator</fullName>
    </submittedName>
</protein>
<sequence>MTQKIFFHPKFTFIQFYDKIVSYFMTTTILLGENNMNLDNIDIKILNILQRNSREPLKSIAQQCFISSPSASSRIQKLEKYIIKNYRLVIDYEKLGYQIKAFINVSLKSDNKKEFIHLVQDIPNVLEVDNITGNYDFILKVLFKDVHELEKFLIKLKRFGQTNTNIVFTTQVENRGMIHDESHFED</sequence>
<dbReference type="InterPro" id="IPR036388">
    <property type="entry name" value="WH-like_DNA-bd_sf"/>
</dbReference>
<dbReference type="InterPro" id="IPR019888">
    <property type="entry name" value="Tscrpt_reg_AsnC-like"/>
</dbReference>
<proteinExistence type="predicted"/>
<dbReference type="Gene3D" id="3.30.70.920">
    <property type="match status" value="1"/>
</dbReference>
<dbReference type="InterPro" id="IPR011008">
    <property type="entry name" value="Dimeric_a/b-barrel"/>
</dbReference>
<evidence type="ECO:0000313" key="5">
    <source>
        <dbReference type="EMBL" id="PCS06512.1"/>
    </source>
</evidence>
<reference evidence="5 6" key="1">
    <citation type="submission" date="2014-12" db="EMBL/GenBank/DDBJ databases">
        <title>Draft genome sequences of 10 type strains of Lactococcus.</title>
        <authorList>
            <person name="Sun Z."/>
            <person name="Zhong Z."/>
            <person name="Liu W."/>
            <person name="Zhang W."/>
            <person name="Zhang H."/>
        </authorList>
    </citation>
    <scope>NUCLEOTIDE SEQUENCE [LARGE SCALE GENOMIC DNA]</scope>
    <source>
        <strain evidence="5 6">DSM 20686</strain>
    </source>
</reference>
<dbReference type="Gene3D" id="1.10.10.10">
    <property type="entry name" value="Winged helix-like DNA-binding domain superfamily/Winged helix DNA-binding domain"/>
    <property type="match status" value="1"/>
</dbReference>
<keyword evidence="2" id="KW-0238">DNA-binding</keyword>
<evidence type="ECO:0000256" key="3">
    <source>
        <dbReference type="ARBA" id="ARBA00023163"/>
    </source>
</evidence>
<dbReference type="EMBL" id="JXJX01000008">
    <property type="protein sequence ID" value="PCS06512.1"/>
    <property type="molecule type" value="Genomic_DNA"/>
</dbReference>
<dbReference type="PANTHER" id="PTHR30154">
    <property type="entry name" value="LEUCINE-RESPONSIVE REGULATORY PROTEIN"/>
    <property type="match status" value="1"/>
</dbReference>
<dbReference type="AlphaFoldDB" id="A0A2A5RZ41"/>
<dbReference type="SMART" id="SM00344">
    <property type="entry name" value="HTH_ASNC"/>
    <property type="match status" value="1"/>
</dbReference>
<dbReference type="InterPro" id="IPR019887">
    <property type="entry name" value="Tscrpt_reg_AsnC/Lrp_C"/>
</dbReference>
<dbReference type="SUPFAM" id="SSF46785">
    <property type="entry name" value="Winged helix' DNA-binding domain"/>
    <property type="match status" value="1"/>
</dbReference>
<dbReference type="GO" id="GO:0043565">
    <property type="term" value="F:sequence-specific DNA binding"/>
    <property type="evidence" value="ECO:0007669"/>
    <property type="project" value="InterPro"/>
</dbReference>
<dbReference type="PANTHER" id="PTHR30154:SF34">
    <property type="entry name" value="TRANSCRIPTIONAL REGULATOR AZLB"/>
    <property type="match status" value="1"/>
</dbReference>
<keyword evidence="3" id="KW-0804">Transcription</keyword>
<dbReference type="SUPFAM" id="SSF54909">
    <property type="entry name" value="Dimeric alpha+beta barrel"/>
    <property type="match status" value="1"/>
</dbReference>
<evidence type="ECO:0000259" key="4">
    <source>
        <dbReference type="PROSITE" id="PS50956"/>
    </source>
</evidence>
<dbReference type="Pfam" id="PF13404">
    <property type="entry name" value="HTH_AsnC-type"/>
    <property type="match status" value="1"/>
</dbReference>
<dbReference type="InterPro" id="IPR000485">
    <property type="entry name" value="AsnC-type_HTH_dom"/>
</dbReference>
<organism evidence="5 6">
    <name type="scientific">Pseudolactococcus plantarum</name>
    <dbReference type="NCBI Taxonomy" id="1365"/>
    <lineage>
        <taxon>Bacteria</taxon>
        <taxon>Bacillati</taxon>
        <taxon>Bacillota</taxon>
        <taxon>Bacilli</taxon>
        <taxon>Lactobacillales</taxon>
        <taxon>Streptococcaceae</taxon>
        <taxon>Pseudolactococcus</taxon>
    </lineage>
</organism>
<keyword evidence="1" id="KW-0805">Transcription regulation</keyword>
<dbReference type="STRING" id="1348632.GCA_001591745_01147"/>
<dbReference type="PROSITE" id="PS50956">
    <property type="entry name" value="HTH_ASNC_2"/>
    <property type="match status" value="1"/>
</dbReference>
<name>A0A2A5RZ41_9LACT</name>
<dbReference type="InterPro" id="IPR036390">
    <property type="entry name" value="WH_DNA-bd_sf"/>
</dbReference>
<evidence type="ECO:0000313" key="6">
    <source>
        <dbReference type="Proteomes" id="UP000242246"/>
    </source>
</evidence>